<evidence type="ECO:0000313" key="2">
    <source>
        <dbReference type="RefSeq" id="XP_049308674.1"/>
    </source>
</evidence>
<dbReference type="PANTHER" id="PTHR20898">
    <property type="entry name" value="DAEDALUS ON 3-RELATED-RELATED"/>
    <property type="match status" value="1"/>
</dbReference>
<dbReference type="PANTHER" id="PTHR20898:SF0">
    <property type="entry name" value="DAEDALUS ON 3-RELATED"/>
    <property type="match status" value="1"/>
</dbReference>
<reference evidence="2" key="1">
    <citation type="submission" date="2025-08" db="UniProtKB">
        <authorList>
            <consortium name="RefSeq"/>
        </authorList>
    </citation>
    <scope>IDENTIFICATION</scope>
    <source>
        <tissue evidence="2">Adult</tissue>
    </source>
</reference>
<accession>A0ABM3JHH2</accession>
<dbReference type="SMART" id="SM00697">
    <property type="entry name" value="DM8"/>
    <property type="match status" value="1"/>
</dbReference>
<dbReference type="InterPro" id="IPR010512">
    <property type="entry name" value="DUF1091"/>
</dbReference>
<dbReference type="RefSeq" id="XP_049308674.1">
    <property type="nucleotide sequence ID" value="XM_049452717.1"/>
</dbReference>
<protein>
    <submittedName>
        <fullName evidence="2">Uncharacterized protein LOC125777631</fullName>
    </submittedName>
</protein>
<sequence length="137" mass="16054">MAIFEKCIVERVNKSLNTITLQEKLLQPLESVYLNLSIVQFSKSLDRVLYTFKNVDACSFLNRRRNPVIRLLYEYMKTFSNVNHSCPFRDYIYLRNFVVHNVDIGRLPILKGEYGVMSSWILNGIGFTEINIFGVYD</sequence>
<evidence type="ECO:0000313" key="1">
    <source>
        <dbReference type="Proteomes" id="UP001652620"/>
    </source>
</evidence>
<gene>
    <name evidence="2" type="primary">LOC125777631</name>
</gene>
<dbReference type="Proteomes" id="UP001652620">
    <property type="component" value="Chromosome 3"/>
</dbReference>
<name>A0ABM3JHH2_BACDO</name>
<organism evidence="1 2">
    <name type="scientific">Bactrocera dorsalis</name>
    <name type="common">Oriental fruit fly</name>
    <name type="synonym">Dacus dorsalis</name>
    <dbReference type="NCBI Taxonomy" id="27457"/>
    <lineage>
        <taxon>Eukaryota</taxon>
        <taxon>Metazoa</taxon>
        <taxon>Ecdysozoa</taxon>
        <taxon>Arthropoda</taxon>
        <taxon>Hexapoda</taxon>
        <taxon>Insecta</taxon>
        <taxon>Pterygota</taxon>
        <taxon>Neoptera</taxon>
        <taxon>Endopterygota</taxon>
        <taxon>Diptera</taxon>
        <taxon>Brachycera</taxon>
        <taxon>Muscomorpha</taxon>
        <taxon>Tephritoidea</taxon>
        <taxon>Tephritidae</taxon>
        <taxon>Bactrocera</taxon>
        <taxon>Bactrocera</taxon>
    </lineage>
</organism>
<proteinExistence type="predicted"/>
<dbReference type="GeneID" id="125777631"/>
<dbReference type="Pfam" id="PF06477">
    <property type="entry name" value="DUF1091"/>
    <property type="match status" value="1"/>
</dbReference>
<keyword evidence="1" id="KW-1185">Reference proteome</keyword>